<dbReference type="Proteomes" id="UP000191931">
    <property type="component" value="Unassembled WGS sequence"/>
</dbReference>
<organism evidence="1 2">
    <name type="scientific">Desulfamplus magnetovallimortis</name>
    <dbReference type="NCBI Taxonomy" id="1246637"/>
    <lineage>
        <taxon>Bacteria</taxon>
        <taxon>Pseudomonadati</taxon>
        <taxon>Thermodesulfobacteriota</taxon>
        <taxon>Desulfobacteria</taxon>
        <taxon>Desulfobacterales</taxon>
        <taxon>Desulfobacteraceae</taxon>
        <taxon>Desulfamplus</taxon>
    </lineage>
</organism>
<evidence type="ECO:0000313" key="2">
    <source>
        <dbReference type="Proteomes" id="UP000191931"/>
    </source>
</evidence>
<keyword evidence="1" id="KW-0548">Nucleotidyltransferase</keyword>
<name>A0A1W1HET4_9BACT</name>
<keyword evidence="2" id="KW-1185">Reference proteome</keyword>
<dbReference type="EMBL" id="FWEV01000170">
    <property type="protein sequence ID" value="SLM30885.1"/>
    <property type="molecule type" value="Genomic_DNA"/>
</dbReference>
<dbReference type="GO" id="GO:0008781">
    <property type="term" value="F:N-acylneuraminate cytidylyltransferase activity"/>
    <property type="evidence" value="ECO:0007669"/>
    <property type="project" value="TreeGrafter"/>
</dbReference>
<dbReference type="InterPro" id="IPR029044">
    <property type="entry name" value="Nucleotide-diphossugar_trans"/>
</dbReference>
<dbReference type="InterPro" id="IPR003329">
    <property type="entry name" value="Cytidylyl_trans"/>
</dbReference>
<reference evidence="1 2" key="1">
    <citation type="submission" date="2017-03" db="EMBL/GenBank/DDBJ databases">
        <authorList>
            <person name="Afonso C.L."/>
            <person name="Miller P.J."/>
            <person name="Scott M.A."/>
            <person name="Spackman E."/>
            <person name="Goraichik I."/>
            <person name="Dimitrov K.M."/>
            <person name="Suarez D.L."/>
            <person name="Swayne D.E."/>
        </authorList>
    </citation>
    <scope>NUCLEOTIDE SEQUENCE [LARGE SCALE GENOMIC DNA]</scope>
    <source>
        <strain evidence="1">PRJEB14757</strain>
    </source>
</reference>
<dbReference type="CDD" id="cd02513">
    <property type="entry name" value="CMP-NeuAc_Synthase"/>
    <property type="match status" value="1"/>
</dbReference>
<keyword evidence="1" id="KW-0808">Transferase</keyword>
<accession>A0A1W1HET4</accession>
<dbReference type="InterPro" id="IPR050793">
    <property type="entry name" value="CMP-NeuNAc_synthase"/>
</dbReference>
<dbReference type="PANTHER" id="PTHR21485:SF3">
    <property type="entry name" value="N-ACYLNEURAMINATE CYTIDYLYLTRANSFERASE"/>
    <property type="match status" value="1"/>
</dbReference>
<dbReference type="Pfam" id="PF02348">
    <property type="entry name" value="CTP_transf_3"/>
    <property type="match status" value="1"/>
</dbReference>
<protein>
    <submittedName>
        <fullName evidence="1">Acylneuraminate cytidylyltransferase</fullName>
    </submittedName>
</protein>
<dbReference type="STRING" id="1246637.MTBBW1_2510003"/>
<dbReference type="AlphaFoldDB" id="A0A1W1HET4"/>
<dbReference type="Gene3D" id="3.90.550.10">
    <property type="entry name" value="Spore Coat Polysaccharide Biosynthesis Protein SpsA, Chain A"/>
    <property type="match status" value="1"/>
</dbReference>
<proteinExistence type="predicted"/>
<evidence type="ECO:0000313" key="1">
    <source>
        <dbReference type="EMBL" id="SLM30885.1"/>
    </source>
</evidence>
<dbReference type="PANTHER" id="PTHR21485">
    <property type="entry name" value="HAD SUPERFAMILY MEMBERS CMAS AND KDSC"/>
    <property type="match status" value="1"/>
</dbReference>
<sequence>MIFNDRYYNGIDNSYFRETLCIIPARGGSKGIPLKNIADLAGKPLIAYSILAALATPSIKRLIVSTDDERIAETAIKYGAEVPFLRPSNLATDDAIIGKSIGHVLDELRERENYRPQAVGVLYPTTPFRDPAVLDFLIQKLFKGYRKVLTVKRIDPSLVYYYDDGESLRRMQPKQNSEYQFRHYGYFNGNRCDNMGHKGQYLYELQDKAGLMDIDTPEDLKRCENLINRGFVSLPFMSNCIVTKEIDFKKYIYTKKHIILA</sequence>
<gene>
    <name evidence="1" type="ORF">MTBBW1_2510003</name>
</gene>
<dbReference type="OrthoDB" id="9805604at2"/>
<dbReference type="RefSeq" id="WP_080809477.1">
    <property type="nucleotide sequence ID" value="NZ_LT828568.1"/>
</dbReference>
<dbReference type="SUPFAM" id="SSF53448">
    <property type="entry name" value="Nucleotide-diphospho-sugar transferases"/>
    <property type="match status" value="1"/>
</dbReference>